<dbReference type="InterPro" id="IPR002401">
    <property type="entry name" value="Cyt_P450_E_grp-I"/>
</dbReference>
<name>A0A6A3NL58_9STRA</name>
<evidence type="ECO:0000256" key="2">
    <source>
        <dbReference type="ARBA" id="ARBA00022723"/>
    </source>
</evidence>
<dbReference type="InterPro" id="IPR001128">
    <property type="entry name" value="Cyt_P450"/>
</dbReference>
<dbReference type="EMBL" id="QXFU01000149">
    <property type="protein sequence ID" value="KAE9042348.1"/>
    <property type="molecule type" value="Genomic_DNA"/>
</dbReference>
<accession>A0A6A3NL58</accession>
<dbReference type="SUPFAM" id="SSF48264">
    <property type="entry name" value="Cytochrome P450"/>
    <property type="match status" value="1"/>
</dbReference>
<dbReference type="InterPro" id="IPR036396">
    <property type="entry name" value="Cyt_P450_sf"/>
</dbReference>
<gene>
    <name evidence="6" type="ORF">PR002_g3943</name>
</gene>
<protein>
    <recommendedName>
        <fullName evidence="8">Cytochrome P450</fullName>
    </recommendedName>
</protein>
<dbReference type="PANTHER" id="PTHR24296">
    <property type="entry name" value="CYTOCHROME P450"/>
    <property type="match status" value="1"/>
</dbReference>
<keyword evidence="4 5" id="KW-0408">Iron</keyword>
<evidence type="ECO:0000256" key="3">
    <source>
        <dbReference type="ARBA" id="ARBA00023002"/>
    </source>
</evidence>
<dbReference type="AlphaFoldDB" id="A0A6A3NL58"/>
<dbReference type="GO" id="GO:0016705">
    <property type="term" value="F:oxidoreductase activity, acting on paired donors, with incorporation or reduction of molecular oxygen"/>
    <property type="evidence" value="ECO:0007669"/>
    <property type="project" value="InterPro"/>
</dbReference>
<dbReference type="Gene3D" id="1.10.630.10">
    <property type="entry name" value="Cytochrome P450"/>
    <property type="match status" value="2"/>
</dbReference>
<keyword evidence="2 5" id="KW-0479">Metal-binding</keyword>
<dbReference type="GO" id="GO:0020037">
    <property type="term" value="F:heme binding"/>
    <property type="evidence" value="ECO:0007669"/>
    <property type="project" value="InterPro"/>
</dbReference>
<organism evidence="6 7">
    <name type="scientific">Phytophthora rubi</name>
    <dbReference type="NCBI Taxonomy" id="129364"/>
    <lineage>
        <taxon>Eukaryota</taxon>
        <taxon>Sar</taxon>
        <taxon>Stramenopiles</taxon>
        <taxon>Oomycota</taxon>
        <taxon>Peronosporomycetes</taxon>
        <taxon>Peronosporales</taxon>
        <taxon>Peronosporaceae</taxon>
        <taxon>Phytophthora</taxon>
    </lineage>
</organism>
<dbReference type="PRINTS" id="PR00463">
    <property type="entry name" value="EP450I"/>
</dbReference>
<evidence type="ECO:0000256" key="1">
    <source>
        <dbReference type="ARBA" id="ARBA00010617"/>
    </source>
</evidence>
<evidence type="ECO:0000256" key="5">
    <source>
        <dbReference type="PIRSR" id="PIRSR602401-1"/>
    </source>
</evidence>
<dbReference type="Pfam" id="PF00067">
    <property type="entry name" value="p450"/>
    <property type="match status" value="2"/>
</dbReference>
<keyword evidence="5" id="KW-0349">Heme</keyword>
<evidence type="ECO:0000313" key="6">
    <source>
        <dbReference type="EMBL" id="KAE9042348.1"/>
    </source>
</evidence>
<comment type="cofactor">
    <cofactor evidence="5">
        <name>heme</name>
        <dbReference type="ChEBI" id="CHEBI:30413"/>
    </cofactor>
</comment>
<comment type="caution">
    <text evidence="6">The sequence shown here is derived from an EMBL/GenBank/DDBJ whole genome shotgun (WGS) entry which is preliminary data.</text>
</comment>
<evidence type="ECO:0000313" key="7">
    <source>
        <dbReference type="Proteomes" id="UP000435112"/>
    </source>
</evidence>
<comment type="similarity">
    <text evidence="1">Belongs to the cytochrome P450 family.</text>
</comment>
<dbReference type="PRINTS" id="PR00385">
    <property type="entry name" value="P450"/>
</dbReference>
<evidence type="ECO:0000256" key="4">
    <source>
        <dbReference type="ARBA" id="ARBA00023004"/>
    </source>
</evidence>
<dbReference type="GO" id="GO:0005506">
    <property type="term" value="F:iron ion binding"/>
    <property type="evidence" value="ECO:0007669"/>
    <property type="project" value="InterPro"/>
</dbReference>
<dbReference type="OrthoDB" id="1470350at2759"/>
<proteinExistence type="inferred from homology"/>
<sequence>MNFLLAGSETTSFSLSWVIVNLNRYPDVLAKLRAEFREKLPGLMTGEIDAPTDGTFVPLGCGVMVPLYAAARMKDVWGEDADEYKPERWIDPETGKLKHVSSFKFVSFIAGPRQCIGMRFALLQMRIAIAVLFSRFDLKTVEDPFEITYDIAFTLPVEGPLNVSVRERAPQCEIAFVGITKKDATGTVSFSTSLLAACRNLLHSALLGLWGNENG</sequence>
<feature type="binding site" description="axial binding residue" evidence="5">
    <location>
        <position position="115"/>
    </location>
    <ligand>
        <name>heme</name>
        <dbReference type="ChEBI" id="CHEBI:30413"/>
    </ligand>
    <ligandPart>
        <name>Fe</name>
        <dbReference type="ChEBI" id="CHEBI:18248"/>
    </ligandPart>
</feature>
<dbReference type="Proteomes" id="UP000435112">
    <property type="component" value="Unassembled WGS sequence"/>
</dbReference>
<keyword evidence="3" id="KW-0560">Oxidoreductase</keyword>
<reference evidence="6 7" key="1">
    <citation type="submission" date="2018-09" db="EMBL/GenBank/DDBJ databases">
        <title>Genomic investigation of the strawberry pathogen Phytophthora fragariae indicates pathogenicity is determined by transcriptional variation in three key races.</title>
        <authorList>
            <person name="Adams T.M."/>
            <person name="Armitage A.D."/>
            <person name="Sobczyk M.K."/>
            <person name="Bates H.J."/>
            <person name="Dunwell J.M."/>
            <person name="Nellist C.F."/>
            <person name="Harrison R.J."/>
        </authorList>
    </citation>
    <scope>NUCLEOTIDE SEQUENCE [LARGE SCALE GENOMIC DNA]</scope>
    <source>
        <strain evidence="6 7">SCRP324</strain>
    </source>
</reference>
<evidence type="ECO:0008006" key="8">
    <source>
        <dbReference type="Google" id="ProtNLM"/>
    </source>
</evidence>
<dbReference type="GO" id="GO:0004497">
    <property type="term" value="F:monooxygenase activity"/>
    <property type="evidence" value="ECO:0007669"/>
    <property type="project" value="InterPro"/>
</dbReference>